<gene>
    <name evidence="1" type="ORF">DCAF_LOCUS5590</name>
</gene>
<comment type="caution">
    <text evidence="1">The sequence shown here is derived from an EMBL/GenBank/DDBJ whole genome shotgun (WGS) entry which is preliminary data.</text>
</comment>
<proteinExistence type="predicted"/>
<reference evidence="1 2" key="1">
    <citation type="submission" date="2024-01" db="EMBL/GenBank/DDBJ databases">
        <authorList>
            <person name="Waweru B."/>
        </authorList>
    </citation>
    <scope>NUCLEOTIDE SEQUENCE [LARGE SCALE GENOMIC DNA]</scope>
</reference>
<dbReference type="AlphaFoldDB" id="A0AAV1R1K5"/>
<evidence type="ECO:0000313" key="2">
    <source>
        <dbReference type="Proteomes" id="UP001314170"/>
    </source>
</evidence>
<sequence>MPSAALQFESTLKFLLSAQLTAVSRRTPHAVKLEIADISLKAIMQARKHNGIVYRGKKALKLIGFGKADKNGSVLEGICKSGRNAK</sequence>
<keyword evidence="2" id="KW-1185">Reference proteome</keyword>
<protein>
    <submittedName>
        <fullName evidence="1">Uncharacterized protein</fullName>
    </submittedName>
</protein>
<organism evidence="1 2">
    <name type="scientific">Dovyalis caffra</name>
    <dbReference type="NCBI Taxonomy" id="77055"/>
    <lineage>
        <taxon>Eukaryota</taxon>
        <taxon>Viridiplantae</taxon>
        <taxon>Streptophyta</taxon>
        <taxon>Embryophyta</taxon>
        <taxon>Tracheophyta</taxon>
        <taxon>Spermatophyta</taxon>
        <taxon>Magnoliopsida</taxon>
        <taxon>eudicotyledons</taxon>
        <taxon>Gunneridae</taxon>
        <taxon>Pentapetalae</taxon>
        <taxon>rosids</taxon>
        <taxon>fabids</taxon>
        <taxon>Malpighiales</taxon>
        <taxon>Salicaceae</taxon>
        <taxon>Flacourtieae</taxon>
        <taxon>Dovyalis</taxon>
    </lineage>
</organism>
<evidence type="ECO:0000313" key="1">
    <source>
        <dbReference type="EMBL" id="CAK7327872.1"/>
    </source>
</evidence>
<dbReference type="Proteomes" id="UP001314170">
    <property type="component" value="Unassembled WGS sequence"/>
</dbReference>
<dbReference type="EMBL" id="CAWUPB010000870">
    <property type="protein sequence ID" value="CAK7327872.1"/>
    <property type="molecule type" value="Genomic_DNA"/>
</dbReference>
<name>A0AAV1R1K5_9ROSI</name>
<accession>A0AAV1R1K5</accession>